<accession>A0A2V2VAK2</accession>
<dbReference type="VEuPathDB" id="TriTrypDB:TCSYLVIO_002479"/>
<dbReference type="VEuPathDB" id="TriTrypDB:Tc_MARK_1190"/>
<sequence>MCNSPVPVYVLGRHMLDAYFFEMEGTADLDFVICDVAKNSTSDRERIVDYSWLEFAKKPCFSPADSISSRVRALVRWIERSYTEKCTRELPEALRAHSKTMGFEYDVYLSSIVSHDGRRVEGVVQAVDGCVYITLAIPLLLEERARVRRNLSNVVELYSKVLQLRLDTVPQFSRVEISLIISCCANSRDAPVDVLSERISMDLGEPNNSTEVSFMSFITSCVKFRRMPRYSSTLQRGASFMDYIPLLERALFVSLREPLHFLELVCMMSSVFGRPISVNVATNYPGECGNGGDVSVRCATFCVVDDATQFGFCICVRYHNGWTLPSVGIIANQYADGTSQGSPLQGKLQYSEDVRQLEKRCSNEEFLDVVALCEAIERGSFEVMAFLIAVCR</sequence>
<evidence type="ECO:0000313" key="1">
    <source>
        <dbReference type="EMBL" id="PWU92546.1"/>
    </source>
</evidence>
<gene>
    <name evidence="1" type="ORF">C3747_317g8</name>
</gene>
<dbReference type="VEuPathDB" id="TriTrypDB:C4B63_6g590"/>
<protein>
    <submittedName>
        <fullName evidence="1">Uncharacterized protein</fullName>
    </submittedName>
</protein>
<evidence type="ECO:0000313" key="2">
    <source>
        <dbReference type="Proteomes" id="UP000246078"/>
    </source>
</evidence>
<reference evidence="1 2" key="1">
    <citation type="journal article" date="2018" name="Microb. Genom.">
        <title>Expanding an expanded genome: long-read sequencing of Trypanosoma cruzi.</title>
        <authorList>
            <person name="Berna L."/>
            <person name="Rodriguez M."/>
            <person name="Chiribao M.L."/>
            <person name="Parodi-Talice A."/>
            <person name="Pita S."/>
            <person name="Rijo G."/>
            <person name="Alvarez-Valin F."/>
            <person name="Robello C."/>
        </authorList>
    </citation>
    <scope>NUCLEOTIDE SEQUENCE [LARGE SCALE GENOMIC DNA]</scope>
    <source>
        <strain evidence="1 2">TCC</strain>
    </source>
</reference>
<dbReference type="VEuPathDB" id="TriTrypDB:C3747_317g8"/>
<organism evidence="1 2">
    <name type="scientific">Trypanosoma cruzi</name>
    <dbReference type="NCBI Taxonomy" id="5693"/>
    <lineage>
        <taxon>Eukaryota</taxon>
        <taxon>Discoba</taxon>
        <taxon>Euglenozoa</taxon>
        <taxon>Kinetoplastea</taxon>
        <taxon>Metakinetoplastina</taxon>
        <taxon>Trypanosomatida</taxon>
        <taxon>Trypanosomatidae</taxon>
        <taxon>Trypanosoma</taxon>
        <taxon>Schizotrypanum</taxon>
    </lineage>
</organism>
<dbReference type="VEuPathDB" id="TriTrypDB:TcCLB.507521.90"/>
<dbReference type="VEuPathDB" id="TriTrypDB:TcCLB.508577.120"/>
<comment type="caution">
    <text evidence="1">The sequence shown here is derived from an EMBL/GenBank/DDBJ whole genome shotgun (WGS) entry which is preliminary data.</text>
</comment>
<dbReference type="AlphaFoldDB" id="A0A2V2VAK2"/>
<dbReference type="EMBL" id="PRFC01000317">
    <property type="protein sequence ID" value="PWU92546.1"/>
    <property type="molecule type" value="Genomic_DNA"/>
</dbReference>
<dbReference type="VEuPathDB" id="TriTrypDB:TCDM_09790"/>
<name>A0A2V2VAK2_TRYCR</name>
<dbReference type="OrthoDB" id="239423at2759"/>
<proteinExistence type="predicted"/>
<dbReference type="VEuPathDB" id="TriTrypDB:TcG_07916"/>
<dbReference type="VEuPathDB" id="TriTrypDB:ECC02_010022"/>
<dbReference type="Proteomes" id="UP000246078">
    <property type="component" value="Unassembled WGS sequence"/>
</dbReference>
<dbReference type="VEuPathDB" id="TriTrypDB:BCY84_17940"/>
<dbReference type="OMA" id="RWIERSY"/>
<dbReference type="VEuPathDB" id="TriTrypDB:TcCL_NonESM05802"/>
<dbReference type="VEuPathDB" id="TriTrypDB:TcBrA4_0080140"/>